<dbReference type="AlphaFoldDB" id="A0A0K2T3I4"/>
<name>A0A0K2T3I4_LEPSM</name>
<protein>
    <submittedName>
        <fullName evidence="1">Uncharacterized protein</fullName>
    </submittedName>
</protein>
<organism evidence="1">
    <name type="scientific">Lepeophtheirus salmonis</name>
    <name type="common">Salmon louse</name>
    <name type="synonym">Caligus salmonis</name>
    <dbReference type="NCBI Taxonomy" id="72036"/>
    <lineage>
        <taxon>Eukaryota</taxon>
        <taxon>Metazoa</taxon>
        <taxon>Ecdysozoa</taxon>
        <taxon>Arthropoda</taxon>
        <taxon>Crustacea</taxon>
        <taxon>Multicrustacea</taxon>
        <taxon>Hexanauplia</taxon>
        <taxon>Copepoda</taxon>
        <taxon>Siphonostomatoida</taxon>
        <taxon>Caligidae</taxon>
        <taxon>Lepeophtheirus</taxon>
    </lineage>
</organism>
<proteinExistence type="predicted"/>
<sequence length="60" mass="6865">MCLCPRNNPSCLNPTFPPLWSGEQGHHPAGKWLLMCQTTFFSSKEVQFLQYETKLTSETC</sequence>
<evidence type="ECO:0000313" key="1">
    <source>
        <dbReference type="EMBL" id="CDW20598.1"/>
    </source>
</evidence>
<reference evidence="1" key="1">
    <citation type="submission" date="2014-05" db="EMBL/GenBank/DDBJ databases">
        <authorList>
            <person name="Chronopoulou M."/>
        </authorList>
    </citation>
    <scope>NUCLEOTIDE SEQUENCE</scope>
    <source>
        <tissue evidence="1">Whole organism</tissue>
    </source>
</reference>
<dbReference type="EMBL" id="HACA01003237">
    <property type="protein sequence ID" value="CDW20598.1"/>
    <property type="molecule type" value="Transcribed_RNA"/>
</dbReference>
<accession>A0A0K2T3I4</accession>